<keyword evidence="2" id="KW-0812">Transmembrane</keyword>
<feature type="region of interest" description="Disordered" evidence="1">
    <location>
        <begin position="119"/>
        <end position="139"/>
    </location>
</feature>
<protein>
    <submittedName>
        <fullName evidence="3">Uncharacterized protein</fullName>
    </submittedName>
</protein>
<evidence type="ECO:0000256" key="2">
    <source>
        <dbReference type="SAM" id="Phobius"/>
    </source>
</evidence>
<evidence type="ECO:0000313" key="3">
    <source>
        <dbReference type="EMBL" id="GAA2364263.1"/>
    </source>
</evidence>
<feature type="transmembrane region" description="Helical" evidence="2">
    <location>
        <begin position="84"/>
        <end position="102"/>
    </location>
</feature>
<name>A0ABN3H085_9ACTN</name>
<dbReference type="EMBL" id="BAAARV010000059">
    <property type="protein sequence ID" value="GAA2364263.1"/>
    <property type="molecule type" value="Genomic_DNA"/>
</dbReference>
<gene>
    <name evidence="3" type="ORF">GCM10010170_061880</name>
</gene>
<dbReference type="Proteomes" id="UP001501444">
    <property type="component" value="Unassembled WGS sequence"/>
</dbReference>
<evidence type="ECO:0000256" key="1">
    <source>
        <dbReference type="SAM" id="MobiDB-lite"/>
    </source>
</evidence>
<dbReference type="RefSeq" id="WP_344616077.1">
    <property type="nucleotide sequence ID" value="NZ_BAAARV010000059.1"/>
</dbReference>
<feature type="transmembrane region" description="Helical" evidence="2">
    <location>
        <begin position="5"/>
        <end position="21"/>
    </location>
</feature>
<comment type="caution">
    <text evidence="3">The sequence shown here is derived from an EMBL/GenBank/DDBJ whole genome shotgun (WGS) entry which is preliminary data.</text>
</comment>
<accession>A0ABN3H085</accession>
<keyword evidence="2" id="KW-0472">Membrane</keyword>
<sequence length="139" mass="14343">MAKMLHWYACTGCLTIVPFVYEGFRLPWYGTAVVVAAALAAWSLMAALIRPDAKVPPLPAIWAAAAILALFGTGSLMLQGTVSAGALAAGGYGWALAVVALARQRRYRAAVRSAAPATMARSSGGSSTSTSGPRASSWL</sequence>
<reference evidence="3 4" key="1">
    <citation type="journal article" date="2019" name="Int. J. Syst. Evol. Microbiol.">
        <title>The Global Catalogue of Microorganisms (GCM) 10K type strain sequencing project: providing services to taxonomists for standard genome sequencing and annotation.</title>
        <authorList>
            <consortium name="The Broad Institute Genomics Platform"/>
            <consortium name="The Broad Institute Genome Sequencing Center for Infectious Disease"/>
            <person name="Wu L."/>
            <person name="Ma J."/>
        </authorList>
    </citation>
    <scope>NUCLEOTIDE SEQUENCE [LARGE SCALE GENOMIC DNA]</scope>
    <source>
        <strain evidence="3 4">JCM 3272</strain>
    </source>
</reference>
<keyword evidence="4" id="KW-1185">Reference proteome</keyword>
<feature type="transmembrane region" description="Helical" evidence="2">
    <location>
        <begin position="27"/>
        <end position="48"/>
    </location>
</feature>
<evidence type="ECO:0000313" key="4">
    <source>
        <dbReference type="Proteomes" id="UP001501444"/>
    </source>
</evidence>
<feature type="transmembrane region" description="Helical" evidence="2">
    <location>
        <begin position="60"/>
        <end position="78"/>
    </location>
</feature>
<keyword evidence="2" id="KW-1133">Transmembrane helix</keyword>
<organism evidence="3 4">
    <name type="scientific">Dactylosporangium salmoneum</name>
    <dbReference type="NCBI Taxonomy" id="53361"/>
    <lineage>
        <taxon>Bacteria</taxon>
        <taxon>Bacillati</taxon>
        <taxon>Actinomycetota</taxon>
        <taxon>Actinomycetes</taxon>
        <taxon>Micromonosporales</taxon>
        <taxon>Micromonosporaceae</taxon>
        <taxon>Dactylosporangium</taxon>
    </lineage>
</organism>
<proteinExistence type="predicted"/>